<dbReference type="AlphaFoldDB" id="A0A918TGK4"/>
<protein>
    <recommendedName>
        <fullName evidence="3">DUF1311 domain-containing protein</fullName>
    </recommendedName>
</protein>
<name>A0A918TGK4_9RHOB</name>
<comment type="caution">
    <text evidence="1">The sequence shown here is derived from an EMBL/GenBank/DDBJ whole genome shotgun (WGS) entry which is preliminary data.</text>
</comment>
<reference evidence="1" key="2">
    <citation type="submission" date="2020-09" db="EMBL/GenBank/DDBJ databases">
        <authorList>
            <person name="Sun Q."/>
            <person name="Kim S."/>
        </authorList>
    </citation>
    <scope>NUCLEOTIDE SEQUENCE</scope>
    <source>
        <strain evidence="1">KCTC 23310</strain>
    </source>
</reference>
<evidence type="ECO:0000313" key="2">
    <source>
        <dbReference type="Proteomes" id="UP000638981"/>
    </source>
</evidence>
<organism evidence="1 2">
    <name type="scientific">Neogemmobacter tilapiae</name>
    <dbReference type="NCBI Taxonomy" id="875041"/>
    <lineage>
        <taxon>Bacteria</taxon>
        <taxon>Pseudomonadati</taxon>
        <taxon>Pseudomonadota</taxon>
        <taxon>Alphaproteobacteria</taxon>
        <taxon>Rhodobacterales</taxon>
        <taxon>Paracoccaceae</taxon>
        <taxon>Neogemmobacter</taxon>
    </lineage>
</organism>
<dbReference type="RefSeq" id="WP_189410317.1">
    <property type="nucleotide sequence ID" value="NZ_BMYJ01000002.1"/>
</dbReference>
<dbReference type="Proteomes" id="UP000638981">
    <property type="component" value="Unassembled WGS sequence"/>
</dbReference>
<accession>A0A918TGK4</accession>
<gene>
    <name evidence="1" type="ORF">GCM10007315_07860</name>
</gene>
<evidence type="ECO:0008006" key="3">
    <source>
        <dbReference type="Google" id="ProtNLM"/>
    </source>
</evidence>
<evidence type="ECO:0000313" key="1">
    <source>
        <dbReference type="EMBL" id="GHC48294.1"/>
    </source>
</evidence>
<reference evidence="1" key="1">
    <citation type="journal article" date="2014" name="Int. J. Syst. Evol. Microbiol.">
        <title>Complete genome sequence of Corynebacterium casei LMG S-19264T (=DSM 44701T), isolated from a smear-ripened cheese.</title>
        <authorList>
            <consortium name="US DOE Joint Genome Institute (JGI-PGF)"/>
            <person name="Walter F."/>
            <person name="Albersmeier A."/>
            <person name="Kalinowski J."/>
            <person name="Ruckert C."/>
        </authorList>
    </citation>
    <scope>NUCLEOTIDE SEQUENCE</scope>
    <source>
        <strain evidence="1">KCTC 23310</strain>
    </source>
</reference>
<keyword evidence="2" id="KW-1185">Reference proteome</keyword>
<proteinExistence type="predicted"/>
<dbReference type="EMBL" id="BMYJ01000002">
    <property type="protein sequence ID" value="GHC48294.1"/>
    <property type="molecule type" value="Genomic_DNA"/>
</dbReference>
<sequence>MIRILFLLILVLAKPVWADKYEDWARDFIVIRERTEACFESAKTRELAMNCVGVATTACINPQSDWPHPEPRDCRNEANVWERLYRLEIMTQFQMANALDARDLLYDSRHYADRLVTVIRAEQAWEAYRWAFCEREALPLADLPYREREKVNDWCFERLTAERIFYLRSEENWLHHYRP</sequence>